<dbReference type="EMBL" id="JAVDPF010000003">
    <property type="protein sequence ID" value="KAL1885170.1"/>
    <property type="molecule type" value="Genomic_DNA"/>
</dbReference>
<feature type="domain" description="VOC" evidence="5">
    <location>
        <begin position="160"/>
        <end position="287"/>
    </location>
</feature>
<evidence type="ECO:0000256" key="4">
    <source>
        <dbReference type="ARBA" id="ARBA00022833"/>
    </source>
</evidence>
<dbReference type="InterPro" id="IPR037523">
    <property type="entry name" value="VOC_core"/>
</dbReference>
<proteinExistence type="inferred from homology"/>
<reference evidence="6 7" key="1">
    <citation type="journal article" date="2024" name="IMA Fungus">
        <title>IMA Genome - F19 : A genome assembly and annotation guide to empower mycologists, including annotated draft genome sequences of Ceratocystis pirilliformis, Diaporthe australafricana, Fusarium ophioides, Paecilomyces lecythidis, and Sporothrix stenoceras.</title>
        <authorList>
            <person name="Aylward J."/>
            <person name="Wilson A.M."/>
            <person name="Visagie C.M."/>
            <person name="Spraker J."/>
            <person name="Barnes I."/>
            <person name="Buitendag C."/>
            <person name="Ceriani C."/>
            <person name="Del Mar Angel L."/>
            <person name="du Plessis D."/>
            <person name="Fuchs T."/>
            <person name="Gasser K."/>
            <person name="Kramer D."/>
            <person name="Li W."/>
            <person name="Munsamy K."/>
            <person name="Piso A."/>
            <person name="Price J.L."/>
            <person name="Sonnekus B."/>
            <person name="Thomas C."/>
            <person name="van der Nest A."/>
            <person name="van Dijk A."/>
            <person name="van Heerden A."/>
            <person name="van Vuuren N."/>
            <person name="Yilmaz N."/>
            <person name="Duong T.A."/>
            <person name="van der Merwe N.A."/>
            <person name="Wingfield M.J."/>
            <person name="Wingfield B.D."/>
        </authorList>
    </citation>
    <scope>NUCLEOTIDE SEQUENCE [LARGE SCALE GENOMIC DNA]</scope>
    <source>
        <strain evidence="6 7">CMW 18167</strain>
    </source>
</reference>
<name>A0ABR3YAZ6_9EURO</name>
<evidence type="ECO:0000256" key="2">
    <source>
        <dbReference type="ARBA" id="ARBA00022723"/>
    </source>
</evidence>
<evidence type="ECO:0000313" key="7">
    <source>
        <dbReference type="Proteomes" id="UP001583193"/>
    </source>
</evidence>
<comment type="similarity">
    <text evidence="1">Belongs to the metallo-beta-lactamase superfamily.</text>
</comment>
<dbReference type="PROSITE" id="PS51819">
    <property type="entry name" value="VOC"/>
    <property type="match status" value="1"/>
</dbReference>
<organism evidence="6 7">
    <name type="scientific">Paecilomyces lecythidis</name>
    <dbReference type="NCBI Taxonomy" id="3004212"/>
    <lineage>
        <taxon>Eukaryota</taxon>
        <taxon>Fungi</taxon>
        <taxon>Dikarya</taxon>
        <taxon>Ascomycota</taxon>
        <taxon>Pezizomycotina</taxon>
        <taxon>Eurotiomycetes</taxon>
        <taxon>Eurotiomycetidae</taxon>
        <taxon>Eurotiales</taxon>
        <taxon>Thermoascaceae</taxon>
        <taxon>Paecilomyces</taxon>
    </lineage>
</organism>
<keyword evidence="3" id="KW-0378">Hydrolase</keyword>
<dbReference type="Pfam" id="PF00903">
    <property type="entry name" value="Glyoxalase"/>
    <property type="match status" value="1"/>
</dbReference>
<dbReference type="PANTHER" id="PTHR42978">
    <property type="entry name" value="QUORUM-QUENCHING LACTONASE YTNP-RELATED-RELATED"/>
    <property type="match status" value="1"/>
</dbReference>
<dbReference type="InterPro" id="IPR029068">
    <property type="entry name" value="Glyas_Bleomycin-R_OHBP_Dase"/>
</dbReference>
<evidence type="ECO:0000259" key="5">
    <source>
        <dbReference type="PROSITE" id="PS51819"/>
    </source>
</evidence>
<dbReference type="Proteomes" id="UP001583193">
    <property type="component" value="Unassembled WGS sequence"/>
</dbReference>
<keyword evidence="2" id="KW-0479">Metal-binding</keyword>
<evidence type="ECO:0000256" key="3">
    <source>
        <dbReference type="ARBA" id="ARBA00022801"/>
    </source>
</evidence>
<sequence length="318" mass="36096">MAAENRVQLLKTAFVVYYHADLERAKTFLLDFGLTIALENQGKEIYFQGYGTEPYVYVARQSEGQSFFGGAAYVVDSREQLEKAHKYLGGTIPRSLDGPGGGEVVSLTDPLGNYVHLIWGWQEKQRQSIELEKLDVNYEDEKPRKGRFHRFKPGPAPIHRWGHYGVTYTEGAYEKMYTWYTTTLSLAPSDFVYRDGKPITCFFHIDRGLEYSDHHAFFFKPAKPGQNTSVAHAAFEVHDFDIQQLGHNYLESKGYKICWGVGRHVLGSQVFDYWFDPSGFVVEHYADGDLVNIETPISHVPAGPQALSIWGPPVPPVF</sequence>
<evidence type="ECO:0000256" key="1">
    <source>
        <dbReference type="ARBA" id="ARBA00007749"/>
    </source>
</evidence>
<dbReference type="InterPro" id="IPR051013">
    <property type="entry name" value="MBL_superfamily_lactonases"/>
</dbReference>
<accession>A0ABR3YAZ6</accession>
<dbReference type="Gene3D" id="3.10.180.10">
    <property type="entry name" value="2,3-Dihydroxybiphenyl 1,2-Dioxygenase, domain 1"/>
    <property type="match status" value="2"/>
</dbReference>
<dbReference type="SUPFAM" id="SSF54593">
    <property type="entry name" value="Glyoxalase/Bleomycin resistance protein/Dihydroxybiphenyl dioxygenase"/>
    <property type="match status" value="1"/>
</dbReference>
<keyword evidence="7" id="KW-1185">Reference proteome</keyword>
<protein>
    <recommendedName>
        <fullName evidence="5">VOC domain-containing protein</fullName>
    </recommendedName>
</protein>
<dbReference type="InterPro" id="IPR004360">
    <property type="entry name" value="Glyas_Fos-R_dOase_dom"/>
</dbReference>
<keyword evidence="4" id="KW-0862">Zinc</keyword>
<evidence type="ECO:0000313" key="6">
    <source>
        <dbReference type="EMBL" id="KAL1885170.1"/>
    </source>
</evidence>
<comment type="caution">
    <text evidence="6">The sequence shown here is derived from an EMBL/GenBank/DDBJ whole genome shotgun (WGS) entry which is preliminary data.</text>
</comment>
<dbReference type="PANTHER" id="PTHR42978:SF5">
    <property type="entry name" value="METALLO-BETA-LACTAMASE DOMAIN-CONTAINING PROTEIN"/>
    <property type="match status" value="1"/>
</dbReference>
<gene>
    <name evidence="6" type="ORF">Plec18167_001827</name>
</gene>